<keyword evidence="7" id="KW-0067">ATP-binding</keyword>
<dbReference type="EMBL" id="NSJZ01000004">
    <property type="protein sequence ID" value="PAU97796.1"/>
    <property type="molecule type" value="Genomic_DNA"/>
</dbReference>
<dbReference type="InterPro" id="IPR011102">
    <property type="entry name" value="Sig_transdc_His_kinase_HWE"/>
</dbReference>
<name>A0A2A2GJL1_9RHOB</name>
<sequence>MRARSMAGPEPQTQTQSDAAAHLGELSRRLGNSYAMLRSIIRRSAESATSVESFAWHLEGRLDVIGRIMLAAMRGPDVSFDLCRLIETELSDQHAGGGGDTWSLNGPPVTMNSAGAEVLGLLFYELVTNSIEHGILGAEDVGELQVTWRVEQGADGELLHLDWIERGAPATSAREGFGSMVLEGMLRYQLDAEATREFGPEGVRISLSVPMRSLVQDDAGPALA</sequence>
<dbReference type="PANTHER" id="PTHR41523">
    <property type="entry name" value="TWO-COMPONENT SYSTEM SENSOR PROTEIN"/>
    <property type="match status" value="1"/>
</dbReference>
<keyword evidence="5" id="KW-0547">Nucleotide-binding</keyword>
<keyword evidence="6" id="KW-0418">Kinase</keyword>
<evidence type="ECO:0000256" key="2">
    <source>
        <dbReference type="ARBA" id="ARBA00012438"/>
    </source>
</evidence>
<evidence type="ECO:0000256" key="4">
    <source>
        <dbReference type="ARBA" id="ARBA00022679"/>
    </source>
</evidence>
<evidence type="ECO:0000256" key="5">
    <source>
        <dbReference type="ARBA" id="ARBA00022741"/>
    </source>
</evidence>
<dbReference type="PANTHER" id="PTHR41523:SF7">
    <property type="entry name" value="HISTIDINE KINASE"/>
    <property type="match status" value="1"/>
</dbReference>
<reference evidence="9 10" key="1">
    <citation type="submission" date="2017-09" db="EMBL/GenBank/DDBJ databases">
        <title>Paracoccus alkalisoli sp. nov., isolated from saline alkaline soil.</title>
        <authorList>
            <person name="Dong X."/>
            <person name="Zhang G."/>
        </authorList>
    </citation>
    <scope>NUCLEOTIDE SEQUENCE [LARGE SCALE GENOMIC DNA]</scope>
    <source>
        <strain evidence="9 10">WN007</strain>
    </source>
</reference>
<accession>A0A2A2GJL1</accession>
<evidence type="ECO:0000256" key="7">
    <source>
        <dbReference type="ARBA" id="ARBA00022840"/>
    </source>
</evidence>
<gene>
    <name evidence="9" type="ORF">CK240_07530</name>
</gene>
<dbReference type="GO" id="GO:0005524">
    <property type="term" value="F:ATP binding"/>
    <property type="evidence" value="ECO:0007669"/>
    <property type="project" value="UniProtKB-KW"/>
</dbReference>
<dbReference type="GO" id="GO:0004673">
    <property type="term" value="F:protein histidine kinase activity"/>
    <property type="evidence" value="ECO:0007669"/>
    <property type="project" value="UniProtKB-EC"/>
</dbReference>
<dbReference type="SMART" id="SM00911">
    <property type="entry name" value="HWE_HK"/>
    <property type="match status" value="1"/>
</dbReference>
<evidence type="ECO:0000313" key="10">
    <source>
        <dbReference type="Proteomes" id="UP000218023"/>
    </source>
</evidence>
<proteinExistence type="predicted"/>
<keyword evidence="3" id="KW-0597">Phosphoprotein</keyword>
<evidence type="ECO:0000256" key="3">
    <source>
        <dbReference type="ARBA" id="ARBA00022553"/>
    </source>
</evidence>
<evidence type="ECO:0000313" key="9">
    <source>
        <dbReference type="EMBL" id="PAU97796.1"/>
    </source>
</evidence>
<dbReference type="EC" id="2.7.13.3" evidence="2"/>
<dbReference type="Pfam" id="PF07536">
    <property type="entry name" value="HWE_HK"/>
    <property type="match status" value="1"/>
</dbReference>
<evidence type="ECO:0000259" key="8">
    <source>
        <dbReference type="SMART" id="SM00911"/>
    </source>
</evidence>
<comment type="caution">
    <text evidence="9">The sequence shown here is derived from an EMBL/GenBank/DDBJ whole genome shotgun (WGS) entry which is preliminary data.</text>
</comment>
<dbReference type="OrthoDB" id="489241at2"/>
<evidence type="ECO:0000256" key="6">
    <source>
        <dbReference type="ARBA" id="ARBA00022777"/>
    </source>
</evidence>
<keyword evidence="10" id="KW-1185">Reference proteome</keyword>
<dbReference type="Proteomes" id="UP000218023">
    <property type="component" value="Unassembled WGS sequence"/>
</dbReference>
<protein>
    <recommendedName>
        <fullName evidence="2">histidine kinase</fullName>
        <ecNumber evidence="2">2.7.13.3</ecNumber>
    </recommendedName>
</protein>
<organism evidence="9 10">
    <name type="scientific">Paracoccus salipaludis</name>
    <dbReference type="NCBI Taxonomy" id="2032623"/>
    <lineage>
        <taxon>Bacteria</taxon>
        <taxon>Pseudomonadati</taxon>
        <taxon>Pseudomonadota</taxon>
        <taxon>Alphaproteobacteria</taxon>
        <taxon>Rhodobacterales</taxon>
        <taxon>Paracoccaceae</taxon>
        <taxon>Paracoccus</taxon>
    </lineage>
</organism>
<comment type="catalytic activity">
    <reaction evidence="1">
        <text>ATP + protein L-histidine = ADP + protein N-phospho-L-histidine.</text>
        <dbReference type="EC" id="2.7.13.3"/>
    </reaction>
</comment>
<feature type="domain" description="Signal transduction histidine kinase HWE region" evidence="8">
    <location>
        <begin position="25"/>
        <end position="108"/>
    </location>
</feature>
<keyword evidence="4" id="KW-0808">Transferase</keyword>
<evidence type="ECO:0000256" key="1">
    <source>
        <dbReference type="ARBA" id="ARBA00000085"/>
    </source>
</evidence>
<dbReference type="AlphaFoldDB" id="A0A2A2GJL1"/>